<comment type="similarity">
    <text evidence="1">Belongs to the CWF19 family.</text>
</comment>
<evidence type="ECO:0000313" key="6">
    <source>
        <dbReference type="EMBL" id="KAL3270404.1"/>
    </source>
</evidence>
<proteinExistence type="inferred from homology"/>
<feature type="compositionally biased region" description="Polar residues" evidence="3">
    <location>
        <begin position="1"/>
        <end position="10"/>
    </location>
</feature>
<dbReference type="SUPFAM" id="SSF54197">
    <property type="entry name" value="HIT-like"/>
    <property type="match status" value="1"/>
</dbReference>
<dbReference type="InterPro" id="IPR036265">
    <property type="entry name" value="HIT-like_sf"/>
</dbReference>
<comment type="caution">
    <text evidence="6">The sequence shown here is derived from an EMBL/GenBank/DDBJ whole genome shotgun (WGS) entry which is preliminary data.</text>
</comment>
<evidence type="ECO:0008006" key="8">
    <source>
        <dbReference type="Google" id="ProtNLM"/>
    </source>
</evidence>
<dbReference type="AlphaFoldDB" id="A0ABD2MVH5"/>
<reference evidence="6 7" key="1">
    <citation type="journal article" date="2021" name="BMC Biol.">
        <title>Horizontally acquired antibacterial genes associated with adaptive radiation of ladybird beetles.</title>
        <authorList>
            <person name="Li H.S."/>
            <person name="Tang X.F."/>
            <person name="Huang Y.H."/>
            <person name="Xu Z.Y."/>
            <person name="Chen M.L."/>
            <person name="Du X.Y."/>
            <person name="Qiu B.Y."/>
            <person name="Chen P.T."/>
            <person name="Zhang W."/>
            <person name="Slipinski A."/>
            <person name="Escalona H.E."/>
            <person name="Waterhouse R.M."/>
            <person name="Zwick A."/>
            <person name="Pang H."/>
        </authorList>
    </citation>
    <scope>NUCLEOTIDE SEQUENCE [LARGE SCALE GENOMIC DNA]</scope>
    <source>
        <strain evidence="6">SYSU2018</strain>
    </source>
</reference>
<evidence type="ECO:0000256" key="1">
    <source>
        <dbReference type="ARBA" id="ARBA00006795"/>
    </source>
</evidence>
<dbReference type="InterPro" id="IPR040194">
    <property type="entry name" value="Cwf19-like"/>
</dbReference>
<feature type="domain" description="Cwf19-like protein C-terminal" evidence="4">
    <location>
        <begin position="398"/>
        <end position="488"/>
    </location>
</feature>
<dbReference type="PANTHER" id="PTHR12072">
    <property type="entry name" value="CWF19, CELL CYCLE CONTROL PROTEIN"/>
    <property type="match status" value="1"/>
</dbReference>
<feature type="compositionally biased region" description="Basic and acidic residues" evidence="3">
    <location>
        <begin position="63"/>
        <end position="75"/>
    </location>
</feature>
<organism evidence="6 7">
    <name type="scientific">Cryptolaemus montrouzieri</name>
    <dbReference type="NCBI Taxonomy" id="559131"/>
    <lineage>
        <taxon>Eukaryota</taxon>
        <taxon>Metazoa</taxon>
        <taxon>Ecdysozoa</taxon>
        <taxon>Arthropoda</taxon>
        <taxon>Hexapoda</taxon>
        <taxon>Insecta</taxon>
        <taxon>Pterygota</taxon>
        <taxon>Neoptera</taxon>
        <taxon>Endopterygota</taxon>
        <taxon>Coleoptera</taxon>
        <taxon>Polyphaga</taxon>
        <taxon>Cucujiformia</taxon>
        <taxon>Coccinelloidea</taxon>
        <taxon>Coccinellidae</taxon>
        <taxon>Scymninae</taxon>
        <taxon>Scymnini</taxon>
        <taxon>Cryptolaemus</taxon>
    </lineage>
</organism>
<gene>
    <name evidence="6" type="ORF">HHI36_024363</name>
</gene>
<protein>
    <recommendedName>
        <fullName evidence="8">CWF19-like protein 2</fullName>
    </recommendedName>
</protein>
<accession>A0ABD2MVH5</accession>
<dbReference type="Proteomes" id="UP001516400">
    <property type="component" value="Unassembled WGS sequence"/>
</dbReference>
<evidence type="ECO:0000259" key="5">
    <source>
        <dbReference type="Pfam" id="PF04677"/>
    </source>
</evidence>
<feature type="region of interest" description="Disordered" evidence="3">
    <location>
        <begin position="1"/>
        <end position="105"/>
    </location>
</feature>
<dbReference type="InterPro" id="IPR006767">
    <property type="entry name" value="Cwf19-like_C_dom-2"/>
</dbReference>
<dbReference type="Pfam" id="PF04676">
    <property type="entry name" value="CwfJ_C_2"/>
    <property type="match status" value="1"/>
</dbReference>
<feature type="compositionally biased region" description="Basic and acidic residues" evidence="3">
    <location>
        <begin position="11"/>
        <end position="28"/>
    </location>
</feature>
<dbReference type="Gene3D" id="3.30.428.10">
    <property type="entry name" value="HIT-like"/>
    <property type="match status" value="1"/>
</dbReference>
<keyword evidence="7" id="KW-1185">Reference proteome</keyword>
<name>A0ABD2MVH5_9CUCU</name>
<evidence type="ECO:0000256" key="2">
    <source>
        <dbReference type="SAM" id="Coils"/>
    </source>
</evidence>
<feature type="domain" description="Cwf19-like C-terminal" evidence="5">
    <location>
        <begin position="268"/>
        <end position="389"/>
    </location>
</feature>
<evidence type="ECO:0000256" key="3">
    <source>
        <dbReference type="SAM" id="MobiDB-lite"/>
    </source>
</evidence>
<keyword evidence="2" id="KW-0175">Coiled coil</keyword>
<dbReference type="PANTHER" id="PTHR12072:SF5">
    <property type="entry name" value="CWF19-LIKE PROTEIN 2"/>
    <property type="match status" value="1"/>
</dbReference>
<dbReference type="InterPro" id="IPR006768">
    <property type="entry name" value="Cwf19-like_C_dom-1"/>
</dbReference>
<evidence type="ECO:0000259" key="4">
    <source>
        <dbReference type="Pfam" id="PF04676"/>
    </source>
</evidence>
<feature type="coiled-coil region" evidence="2">
    <location>
        <begin position="132"/>
        <end position="162"/>
    </location>
</feature>
<sequence length="494" mass="57578">MSQIFLTSSTSDKRKEQELVKTKRRQEEQYDPTKCSRELNPYWKDGGTGLPTFKKPSDNLNSEYHDSKEKKDYNWKRSKNSSLKTTIEDSESDNYNNKSKDDETHIQEKLTKSDTVPLDPNIIAAKLVKAEIMGNTKLIAELKQKLEDAKQAKIRENEINREIILTQTNVEGDSRPLKIENDEYGSKKKKRKVETHTSKERTSYYADDDKYSLKQMFEAEKYSTSDSVNKEFAKIAGNIRKNDNLADLFVDKIRREGSSSKDVDNAISQHEKINKSLDNCMRCVQNMPKHLMIEHNDNCYLSLPDFEPLTEGHCLINPVRHVSCSVQLDENEWSDINDLRLKLVRIFEQKDKSIVFFEIAKSFKKYPHMVLECIPIPKRKSDLASIYFKKAIEESETEWSHNKKLISLKNKDVRRAVPKGLPYFFVSFGMSQGFAHVIEDQSLFPSNFAQEIIGGMLDIHHSKWRKPKRENFDEQRSRVSVFNKLWRNIHEDSS</sequence>
<dbReference type="EMBL" id="JABFTP020000036">
    <property type="protein sequence ID" value="KAL3270404.1"/>
    <property type="molecule type" value="Genomic_DNA"/>
</dbReference>
<dbReference type="Pfam" id="PF04677">
    <property type="entry name" value="CwfJ_C_1"/>
    <property type="match status" value="1"/>
</dbReference>
<evidence type="ECO:0000313" key="7">
    <source>
        <dbReference type="Proteomes" id="UP001516400"/>
    </source>
</evidence>